<dbReference type="Proteomes" id="UP000004810">
    <property type="component" value="Unassembled WGS sequence"/>
</dbReference>
<accession>J9BF58</accession>
<sequence>VTTVGGVSQATIAGGISQMTGVSQMGDTTIGSPSNIGGKNHFIMSQYSAEENNRLKRLEN</sequence>
<name>J9BF58_WUCBA</name>
<gene>
    <name evidence="1" type="ORF">WUBG_03192</name>
</gene>
<dbReference type="AlphaFoldDB" id="J9BF58"/>
<dbReference type="EMBL" id="ADBV01000952">
    <property type="protein sequence ID" value="EJW85895.1"/>
    <property type="molecule type" value="Genomic_DNA"/>
</dbReference>
<feature type="non-terminal residue" evidence="1">
    <location>
        <position position="1"/>
    </location>
</feature>
<reference evidence="2" key="1">
    <citation type="submission" date="2012-08" db="EMBL/GenBank/DDBJ databases">
        <title>The Genome Sequence of Wuchereria bancrofti.</title>
        <authorList>
            <person name="Nutman T.B."/>
            <person name="Fink D.L."/>
            <person name="Russ C."/>
            <person name="Young S."/>
            <person name="Zeng Q."/>
            <person name="Koehrsen M."/>
            <person name="Alvarado L."/>
            <person name="Berlin A."/>
            <person name="Chapman S.B."/>
            <person name="Chen Z."/>
            <person name="Freedman E."/>
            <person name="Gellesch M."/>
            <person name="Goldberg J."/>
            <person name="Griggs A."/>
            <person name="Gujja S."/>
            <person name="Heilman E.R."/>
            <person name="Heiman D."/>
            <person name="Hepburn T."/>
            <person name="Howarth C."/>
            <person name="Jen D."/>
            <person name="Larson L."/>
            <person name="Lewis B."/>
            <person name="Mehta T."/>
            <person name="Park D."/>
            <person name="Pearson M."/>
            <person name="Roberts A."/>
            <person name="Saif S."/>
            <person name="Shea T."/>
            <person name="Shenoy N."/>
            <person name="Sisk P."/>
            <person name="Stolte C."/>
            <person name="Sykes S."/>
            <person name="Walk T."/>
            <person name="White J."/>
            <person name="Yandava C."/>
            <person name="Haas B."/>
            <person name="Henn M.R."/>
            <person name="Nusbaum C."/>
            <person name="Birren B."/>
        </authorList>
    </citation>
    <scope>NUCLEOTIDE SEQUENCE [LARGE SCALE GENOMIC DNA]</scope>
    <source>
        <strain evidence="2">NA</strain>
    </source>
</reference>
<evidence type="ECO:0000313" key="2">
    <source>
        <dbReference type="Proteomes" id="UP000004810"/>
    </source>
</evidence>
<comment type="caution">
    <text evidence="1">The sequence shown here is derived from an EMBL/GenBank/DDBJ whole genome shotgun (WGS) entry which is preliminary data.</text>
</comment>
<evidence type="ECO:0000313" key="1">
    <source>
        <dbReference type="EMBL" id="EJW85895.1"/>
    </source>
</evidence>
<proteinExistence type="predicted"/>
<protein>
    <submittedName>
        <fullName evidence="1">Uncharacterized protein</fullName>
    </submittedName>
</protein>
<organism evidence="1 2">
    <name type="scientific">Wuchereria bancrofti</name>
    <dbReference type="NCBI Taxonomy" id="6293"/>
    <lineage>
        <taxon>Eukaryota</taxon>
        <taxon>Metazoa</taxon>
        <taxon>Ecdysozoa</taxon>
        <taxon>Nematoda</taxon>
        <taxon>Chromadorea</taxon>
        <taxon>Rhabditida</taxon>
        <taxon>Spirurina</taxon>
        <taxon>Spiruromorpha</taxon>
        <taxon>Filarioidea</taxon>
        <taxon>Onchocercidae</taxon>
        <taxon>Wuchereria</taxon>
    </lineage>
</organism>